<dbReference type="Proteomes" id="UP000799444">
    <property type="component" value="Unassembled WGS sequence"/>
</dbReference>
<gene>
    <name evidence="1" type="ORF">EJ04DRAFT_96328</name>
</gene>
<keyword evidence="2" id="KW-1185">Reference proteome</keyword>
<reference evidence="1" key="1">
    <citation type="journal article" date="2020" name="Stud. Mycol.">
        <title>101 Dothideomycetes genomes: a test case for predicting lifestyles and emergence of pathogens.</title>
        <authorList>
            <person name="Haridas S."/>
            <person name="Albert R."/>
            <person name="Binder M."/>
            <person name="Bloem J."/>
            <person name="Labutti K."/>
            <person name="Salamov A."/>
            <person name="Andreopoulos B."/>
            <person name="Baker S."/>
            <person name="Barry K."/>
            <person name="Bills G."/>
            <person name="Bluhm B."/>
            <person name="Cannon C."/>
            <person name="Castanera R."/>
            <person name="Culley D."/>
            <person name="Daum C."/>
            <person name="Ezra D."/>
            <person name="Gonzalez J."/>
            <person name="Henrissat B."/>
            <person name="Kuo A."/>
            <person name="Liang C."/>
            <person name="Lipzen A."/>
            <person name="Lutzoni F."/>
            <person name="Magnuson J."/>
            <person name="Mondo S."/>
            <person name="Nolan M."/>
            <person name="Ohm R."/>
            <person name="Pangilinan J."/>
            <person name="Park H.-J."/>
            <person name="Ramirez L."/>
            <person name="Alfaro M."/>
            <person name="Sun H."/>
            <person name="Tritt A."/>
            <person name="Yoshinaga Y."/>
            <person name="Zwiers L.-H."/>
            <person name="Turgeon B."/>
            <person name="Goodwin S."/>
            <person name="Spatafora J."/>
            <person name="Crous P."/>
            <person name="Grigoriev I."/>
        </authorList>
    </citation>
    <scope>NUCLEOTIDE SEQUENCE</scope>
    <source>
        <strain evidence="1">CBS 125425</strain>
    </source>
</reference>
<protein>
    <submittedName>
        <fullName evidence="1">Uncharacterized protein</fullName>
    </submittedName>
</protein>
<evidence type="ECO:0000313" key="2">
    <source>
        <dbReference type="Proteomes" id="UP000799444"/>
    </source>
</evidence>
<dbReference type="AlphaFoldDB" id="A0A9P4QPD4"/>
<accession>A0A9P4QPD4</accession>
<evidence type="ECO:0000313" key="1">
    <source>
        <dbReference type="EMBL" id="KAF2728541.1"/>
    </source>
</evidence>
<organism evidence="1 2">
    <name type="scientific">Polyplosphaeria fusca</name>
    <dbReference type="NCBI Taxonomy" id="682080"/>
    <lineage>
        <taxon>Eukaryota</taxon>
        <taxon>Fungi</taxon>
        <taxon>Dikarya</taxon>
        <taxon>Ascomycota</taxon>
        <taxon>Pezizomycotina</taxon>
        <taxon>Dothideomycetes</taxon>
        <taxon>Pleosporomycetidae</taxon>
        <taxon>Pleosporales</taxon>
        <taxon>Tetraplosphaeriaceae</taxon>
        <taxon>Polyplosphaeria</taxon>
    </lineage>
</organism>
<dbReference type="EMBL" id="ML996276">
    <property type="protein sequence ID" value="KAF2728541.1"/>
    <property type="molecule type" value="Genomic_DNA"/>
</dbReference>
<comment type="caution">
    <text evidence="1">The sequence shown here is derived from an EMBL/GenBank/DDBJ whole genome shotgun (WGS) entry which is preliminary data.</text>
</comment>
<proteinExistence type="predicted"/>
<sequence>MRIPSGHAHVPGRNLFCPSSRPFLCACLTPTLATLAMLEVAHLADARFYCRSPRTTVRCRFWKGYAILSMKAHPRRPRNMATAIYLYNLCDAVF</sequence>
<name>A0A9P4QPD4_9PLEO</name>